<feature type="transmembrane region" description="Helical" evidence="7">
    <location>
        <begin position="107"/>
        <end position="127"/>
    </location>
</feature>
<dbReference type="Pfam" id="PF07690">
    <property type="entry name" value="MFS_1"/>
    <property type="match status" value="1"/>
</dbReference>
<dbReference type="PANTHER" id="PTHR42718">
    <property type="entry name" value="MAJOR FACILITATOR SUPERFAMILY MULTIDRUG TRANSPORTER MFSC"/>
    <property type="match status" value="1"/>
</dbReference>
<dbReference type="Gene3D" id="1.20.1720.10">
    <property type="entry name" value="Multidrug resistance protein D"/>
    <property type="match status" value="1"/>
</dbReference>
<evidence type="ECO:0000259" key="8">
    <source>
        <dbReference type="PROSITE" id="PS50850"/>
    </source>
</evidence>
<comment type="caution">
    <text evidence="9">The sequence shown here is derived from an EMBL/GenBank/DDBJ whole genome shotgun (WGS) entry which is preliminary data.</text>
</comment>
<feature type="domain" description="Major facilitator superfamily (MFS) profile" evidence="8">
    <location>
        <begin position="13"/>
        <end position="445"/>
    </location>
</feature>
<evidence type="ECO:0000256" key="2">
    <source>
        <dbReference type="ARBA" id="ARBA00022448"/>
    </source>
</evidence>
<evidence type="ECO:0000256" key="4">
    <source>
        <dbReference type="ARBA" id="ARBA00022692"/>
    </source>
</evidence>
<dbReference type="RefSeq" id="WP_196416054.1">
    <property type="nucleotide sequence ID" value="NZ_JADQTO010000010.1"/>
</dbReference>
<keyword evidence="5 7" id="KW-1133">Transmembrane helix</keyword>
<evidence type="ECO:0000313" key="10">
    <source>
        <dbReference type="Proteomes" id="UP000598146"/>
    </source>
</evidence>
<dbReference type="PROSITE" id="PS50850">
    <property type="entry name" value="MFS"/>
    <property type="match status" value="1"/>
</dbReference>
<evidence type="ECO:0000313" key="9">
    <source>
        <dbReference type="EMBL" id="MBG0564285.1"/>
    </source>
</evidence>
<dbReference type="SUPFAM" id="SSF103473">
    <property type="entry name" value="MFS general substrate transporter"/>
    <property type="match status" value="1"/>
</dbReference>
<dbReference type="InterPro" id="IPR036259">
    <property type="entry name" value="MFS_trans_sf"/>
</dbReference>
<feature type="transmembrane region" description="Helical" evidence="7">
    <location>
        <begin position="79"/>
        <end position="101"/>
    </location>
</feature>
<dbReference type="InterPro" id="IPR020846">
    <property type="entry name" value="MFS_dom"/>
</dbReference>
<dbReference type="PRINTS" id="PR01036">
    <property type="entry name" value="TCRTETB"/>
</dbReference>
<feature type="transmembrane region" description="Helical" evidence="7">
    <location>
        <begin position="12"/>
        <end position="37"/>
    </location>
</feature>
<evidence type="ECO:0000256" key="5">
    <source>
        <dbReference type="ARBA" id="ARBA00022989"/>
    </source>
</evidence>
<name>A0A931FZ28_9ACTN</name>
<dbReference type="PANTHER" id="PTHR42718:SF46">
    <property type="entry name" value="BLR6921 PROTEIN"/>
    <property type="match status" value="1"/>
</dbReference>
<dbReference type="GO" id="GO:0022857">
    <property type="term" value="F:transmembrane transporter activity"/>
    <property type="evidence" value="ECO:0007669"/>
    <property type="project" value="InterPro"/>
</dbReference>
<protein>
    <submittedName>
        <fullName evidence="9">MFS transporter</fullName>
    </submittedName>
</protein>
<feature type="transmembrane region" description="Helical" evidence="7">
    <location>
        <begin position="199"/>
        <end position="218"/>
    </location>
</feature>
<evidence type="ECO:0000256" key="1">
    <source>
        <dbReference type="ARBA" id="ARBA00004651"/>
    </source>
</evidence>
<dbReference type="Gene3D" id="1.20.1250.20">
    <property type="entry name" value="MFS general substrate transporter like domains"/>
    <property type="match status" value="1"/>
</dbReference>
<dbReference type="EMBL" id="JADQTO010000010">
    <property type="protein sequence ID" value="MBG0564285.1"/>
    <property type="molecule type" value="Genomic_DNA"/>
</dbReference>
<feature type="transmembrane region" description="Helical" evidence="7">
    <location>
        <begin position="353"/>
        <end position="374"/>
    </location>
</feature>
<comment type="subcellular location">
    <subcellularLocation>
        <location evidence="1">Cell membrane</location>
        <topology evidence="1">Multi-pass membrane protein</topology>
    </subcellularLocation>
</comment>
<proteinExistence type="predicted"/>
<reference evidence="9" key="1">
    <citation type="submission" date="2020-11" db="EMBL/GenBank/DDBJ databases">
        <title>Isolation and identification of active actinomycetes.</title>
        <authorList>
            <person name="Sun X."/>
        </authorList>
    </citation>
    <scope>NUCLEOTIDE SEQUENCE</scope>
    <source>
        <strain evidence="9">NEAU-A11</strain>
    </source>
</reference>
<evidence type="ECO:0000256" key="3">
    <source>
        <dbReference type="ARBA" id="ARBA00022475"/>
    </source>
</evidence>
<evidence type="ECO:0000256" key="6">
    <source>
        <dbReference type="ARBA" id="ARBA00023136"/>
    </source>
</evidence>
<organism evidence="9 10">
    <name type="scientific">Actinoplanes aureus</name>
    <dbReference type="NCBI Taxonomy" id="2792083"/>
    <lineage>
        <taxon>Bacteria</taxon>
        <taxon>Bacillati</taxon>
        <taxon>Actinomycetota</taxon>
        <taxon>Actinomycetes</taxon>
        <taxon>Micromonosporales</taxon>
        <taxon>Micromonosporaceae</taxon>
        <taxon>Actinoplanes</taxon>
    </lineage>
</organism>
<feature type="transmembrane region" description="Helical" evidence="7">
    <location>
        <begin position="224"/>
        <end position="241"/>
    </location>
</feature>
<keyword evidence="4 7" id="KW-0812">Transmembrane</keyword>
<gene>
    <name evidence="9" type="ORF">I4J89_22820</name>
</gene>
<dbReference type="Proteomes" id="UP000598146">
    <property type="component" value="Unassembled WGS sequence"/>
</dbReference>
<keyword evidence="3" id="KW-1003">Cell membrane</keyword>
<dbReference type="CDD" id="cd17321">
    <property type="entry name" value="MFS_MMR_MDR_like"/>
    <property type="match status" value="1"/>
</dbReference>
<keyword evidence="6 7" id="KW-0472">Membrane</keyword>
<dbReference type="AlphaFoldDB" id="A0A931FZ28"/>
<feature type="transmembrane region" description="Helical" evidence="7">
    <location>
        <begin position="49"/>
        <end position="67"/>
    </location>
</feature>
<accession>A0A931FZ28</accession>
<feature type="transmembrane region" description="Helical" evidence="7">
    <location>
        <begin position="139"/>
        <end position="160"/>
    </location>
</feature>
<dbReference type="InterPro" id="IPR011701">
    <property type="entry name" value="MFS"/>
</dbReference>
<feature type="transmembrane region" description="Helical" evidence="7">
    <location>
        <begin position="166"/>
        <end position="187"/>
    </location>
</feature>
<feature type="transmembrane region" description="Helical" evidence="7">
    <location>
        <begin position="321"/>
        <end position="341"/>
    </location>
</feature>
<evidence type="ECO:0000256" key="7">
    <source>
        <dbReference type="SAM" id="Phobius"/>
    </source>
</evidence>
<keyword evidence="10" id="KW-1185">Reference proteome</keyword>
<feature type="transmembrane region" description="Helical" evidence="7">
    <location>
        <begin position="290"/>
        <end position="309"/>
    </location>
</feature>
<feature type="transmembrane region" description="Helical" evidence="7">
    <location>
        <begin position="262"/>
        <end position="284"/>
    </location>
</feature>
<dbReference type="GO" id="GO:0005886">
    <property type="term" value="C:plasma membrane"/>
    <property type="evidence" value="ECO:0007669"/>
    <property type="project" value="UniProtKB-SubCell"/>
</dbReference>
<keyword evidence="2" id="KW-0813">Transport</keyword>
<sequence>MTEVRVRPVSRAVLLLLCAAQAMLIIDVVVVNVAIPAIRAELGIPDERLVLTAIAYTLTFGSLLVVFGRAGDLLGRRRLFLYGLALFTVASLATGCAQSEWQLLAARAVQGAGAAMVAPTALALLTTTFAEGAGRNRALGYWAAVGSAGAIGGQLLGGLITGTLGWRWIFLINVPVGVAAIVAGHRFLTESRVPRKAPLDLRGAVLLATGLATAILALAGFAPAALAAASVVLLTVFVLGERRHPDPILDGRLLRTAAVARANILLAVNAGTLAATLFFTTMYLQEVLDYPAVQVGLAFAPVTLVVLVVSPRAGALVGRYGVRALLTAGFLLLAAGMLLLSRMPADGSYLRDALAPLLLLALGSGLSYAPTFVAGTTGVADDRQGVASGLLNSAQELGTAAGLAVLGPLAAAAGAGAAGYRIGLLTAGGAMLACLPLIRGLTATPPGPGPR</sequence>